<sequence>MAFMKHFFFLETFQMQIPEYKVLLIGPSLSGKSSIVQGITEGYNDGGHRIINLTNQKMESYKIALYDTACINEPAALQPERYQGTHAIIFMTSYDLDETLPNIRKLWREKVLDQFIDPSSYLSFYAIHKCDIKGTEKAKIPFDAVSKAKEELGVDQIYDISVQQKIGLKILLETIGEKLFERFPPSK</sequence>
<dbReference type="SUPFAM" id="SSF52540">
    <property type="entry name" value="P-loop containing nucleoside triphosphate hydrolases"/>
    <property type="match status" value="1"/>
</dbReference>
<dbReference type="VEuPathDB" id="TrichDB:TRFO_22554"/>
<comment type="caution">
    <text evidence="1">The sequence shown here is derived from an EMBL/GenBank/DDBJ whole genome shotgun (WGS) entry which is preliminary data.</text>
</comment>
<keyword evidence="2" id="KW-1185">Reference proteome</keyword>
<accession>A0A1J4KG91</accession>
<dbReference type="Pfam" id="PF00071">
    <property type="entry name" value="Ras"/>
    <property type="match status" value="1"/>
</dbReference>
<evidence type="ECO:0000313" key="1">
    <source>
        <dbReference type="EMBL" id="OHT08804.1"/>
    </source>
</evidence>
<protein>
    <recommendedName>
        <fullName evidence="3">Small GTP-binding protein</fullName>
    </recommendedName>
</protein>
<dbReference type="Gene3D" id="3.40.50.300">
    <property type="entry name" value="P-loop containing nucleotide triphosphate hydrolases"/>
    <property type="match status" value="1"/>
</dbReference>
<reference evidence="1" key="1">
    <citation type="submission" date="2016-10" db="EMBL/GenBank/DDBJ databases">
        <authorList>
            <person name="Benchimol M."/>
            <person name="Almeida L.G."/>
            <person name="Vasconcelos A.T."/>
            <person name="Perreira-Neves A."/>
            <person name="Rosa I.A."/>
            <person name="Tasca T."/>
            <person name="Bogo M.R."/>
            <person name="de Souza W."/>
        </authorList>
    </citation>
    <scope>NUCLEOTIDE SEQUENCE [LARGE SCALE GENOMIC DNA]</scope>
    <source>
        <strain evidence="1">K</strain>
    </source>
</reference>
<dbReference type="InterPro" id="IPR027417">
    <property type="entry name" value="P-loop_NTPase"/>
</dbReference>
<dbReference type="Proteomes" id="UP000179807">
    <property type="component" value="Unassembled WGS sequence"/>
</dbReference>
<organism evidence="1 2">
    <name type="scientific">Tritrichomonas foetus</name>
    <dbReference type="NCBI Taxonomy" id="1144522"/>
    <lineage>
        <taxon>Eukaryota</taxon>
        <taxon>Metamonada</taxon>
        <taxon>Parabasalia</taxon>
        <taxon>Tritrichomonadida</taxon>
        <taxon>Tritrichomonadidae</taxon>
        <taxon>Tritrichomonas</taxon>
    </lineage>
</organism>
<evidence type="ECO:0000313" key="2">
    <source>
        <dbReference type="Proteomes" id="UP000179807"/>
    </source>
</evidence>
<dbReference type="GeneID" id="94837323"/>
<dbReference type="GO" id="GO:0005525">
    <property type="term" value="F:GTP binding"/>
    <property type="evidence" value="ECO:0007669"/>
    <property type="project" value="InterPro"/>
</dbReference>
<dbReference type="AlphaFoldDB" id="A0A1J4KG91"/>
<name>A0A1J4KG91_9EUKA</name>
<dbReference type="GO" id="GO:0003924">
    <property type="term" value="F:GTPase activity"/>
    <property type="evidence" value="ECO:0007669"/>
    <property type="project" value="InterPro"/>
</dbReference>
<dbReference type="RefSeq" id="XP_068361940.1">
    <property type="nucleotide sequence ID" value="XM_068502619.1"/>
</dbReference>
<proteinExistence type="predicted"/>
<dbReference type="InterPro" id="IPR001806">
    <property type="entry name" value="Small_GTPase"/>
</dbReference>
<dbReference type="EMBL" id="MLAK01000657">
    <property type="protein sequence ID" value="OHT08804.1"/>
    <property type="molecule type" value="Genomic_DNA"/>
</dbReference>
<evidence type="ECO:0008006" key="3">
    <source>
        <dbReference type="Google" id="ProtNLM"/>
    </source>
</evidence>
<gene>
    <name evidence="1" type="ORF">TRFO_22554</name>
</gene>